<keyword evidence="2" id="KW-1185">Reference proteome</keyword>
<dbReference type="Gene3D" id="2.60.40.1470">
    <property type="entry name" value="ApaG domain"/>
    <property type="match status" value="1"/>
</dbReference>
<organism evidence="1 2">
    <name type="scientific">Pannonibacter tanglangensis</name>
    <dbReference type="NCBI Taxonomy" id="2750084"/>
    <lineage>
        <taxon>Bacteria</taxon>
        <taxon>Pseudomonadati</taxon>
        <taxon>Pseudomonadota</taxon>
        <taxon>Alphaproteobacteria</taxon>
        <taxon>Hyphomicrobiales</taxon>
        <taxon>Stappiaceae</taxon>
        <taxon>Pannonibacter</taxon>
    </lineage>
</organism>
<dbReference type="AlphaFoldDB" id="A0A7X5F311"/>
<protein>
    <submittedName>
        <fullName evidence="1">Co2+/Mg2+ efflux protein ApaG</fullName>
    </submittedName>
</protein>
<dbReference type="PANTHER" id="PTHR14289:SF16">
    <property type="entry name" value="POLYMERASE DELTA-INTERACTING PROTEIN 2"/>
    <property type="match status" value="1"/>
</dbReference>
<dbReference type="HAMAP" id="MF_00791">
    <property type="entry name" value="ApaG"/>
    <property type="match status" value="1"/>
</dbReference>
<dbReference type="EMBL" id="JAABLQ010000001">
    <property type="protein sequence ID" value="NBN78816.1"/>
    <property type="molecule type" value="Genomic_DNA"/>
</dbReference>
<dbReference type="RefSeq" id="WP_161676967.1">
    <property type="nucleotide sequence ID" value="NZ_JAABLP010000003.1"/>
</dbReference>
<evidence type="ECO:0000313" key="1">
    <source>
        <dbReference type="EMBL" id="NBN78816.1"/>
    </source>
</evidence>
<sequence>MYRATTNGIQVTVEPMYLPDQSEPQQDRYVWAYTIEIRNLGSVPVQLRTRHWIITDALGRVEEVEGAGVIGQQPLILPGEAFEYTSGCPLATPSGIMEGSYSMELPDGSRMEVEIPAFSLDSPSVRRVLN</sequence>
<dbReference type="Pfam" id="PF04379">
    <property type="entry name" value="DUF525"/>
    <property type="match status" value="1"/>
</dbReference>
<name>A0A7X5F311_9HYPH</name>
<dbReference type="Proteomes" id="UP000586722">
    <property type="component" value="Unassembled WGS sequence"/>
</dbReference>
<gene>
    <name evidence="1" type="primary">apaG</name>
    <name evidence="1" type="ORF">GWI72_11105</name>
</gene>
<proteinExistence type="inferred from homology"/>
<evidence type="ECO:0000313" key="2">
    <source>
        <dbReference type="Proteomes" id="UP000586722"/>
    </source>
</evidence>
<dbReference type="SUPFAM" id="SSF110069">
    <property type="entry name" value="ApaG-like"/>
    <property type="match status" value="1"/>
</dbReference>
<dbReference type="PROSITE" id="PS51087">
    <property type="entry name" value="APAG"/>
    <property type="match status" value="1"/>
</dbReference>
<comment type="caution">
    <text evidence="1">The sequence shown here is derived from an EMBL/GenBank/DDBJ whole genome shotgun (WGS) entry which is preliminary data.</text>
</comment>
<reference evidence="2" key="1">
    <citation type="submission" date="2020-01" db="EMBL/GenBank/DDBJ databases">
        <authorList>
            <person name="Fang Y."/>
            <person name="Sun R."/>
            <person name="Nie L."/>
            <person name="He J."/>
            <person name="Hao L."/>
            <person name="Wang L."/>
            <person name="Su S."/>
            <person name="Lv E."/>
            <person name="Zhang Z."/>
            <person name="Xie R."/>
            <person name="Liu H."/>
        </authorList>
    </citation>
    <scope>NUCLEOTIDE SEQUENCE [LARGE SCALE GENOMIC DNA]</scope>
    <source>
        <strain evidence="2">XCT-53</strain>
    </source>
</reference>
<accession>A0A7X5F311</accession>
<dbReference type="PANTHER" id="PTHR14289">
    <property type="entry name" value="F-BOX ONLY PROTEIN 3"/>
    <property type="match status" value="1"/>
</dbReference>
<dbReference type="InterPro" id="IPR007474">
    <property type="entry name" value="ApaG_domain"/>
</dbReference>
<dbReference type="NCBIfam" id="NF003967">
    <property type="entry name" value="PRK05461.1"/>
    <property type="match status" value="1"/>
</dbReference>
<dbReference type="InterPro" id="IPR023065">
    <property type="entry name" value="Uncharacterised_ApaG"/>
</dbReference>
<dbReference type="GO" id="GO:0070987">
    <property type="term" value="P:error-free translesion synthesis"/>
    <property type="evidence" value="ECO:0007669"/>
    <property type="project" value="TreeGrafter"/>
</dbReference>
<dbReference type="InterPro" id="IPR036767">
    <property type="entry name" value="ApaG_sf"/>
</dbReference>